<dbReference type="AlphaFoldDB" id="A0A0F8ZZZ0"/>
<sequence length="114" mass="12202">IAPDDDLRLVALQAGFRVDAGAFPGGMIGPGCMCIFSCYDFPNARVDGYDVLDNKPKTQAYRAPGATQAAYACESVVDELAEKWNVIAVMAKPFSPRELLKKVDEVLSGETAAT</sequence>
<accession>A0A0F8ZZZ0</accession>
<dbReference type="GO" id="GO:0016491">
    <property type="term" value="F:oxidoreductase activity"/>
    <property type="evidence" value="ECO:0007669"/>
    <property type="project" value="InterPro"/>
</dbReference>
<evidence type="ECO:0000313" key="2">
    <source>
        <dbReference type="EMBL" id="KKK99423.1"/>
    </source>
</evidence>
<organism evidence="2">
    <name type="scientific">marine sediment metagenome</name>
    <dbReference type="NCBI Taxonomy" id="412755"/>
    <lineage>
        <taxon>unclassified sequences</taxon>
        <taxon>metagenomes</taxon>
        <taxon>ecological metagenomes</taxon>
    </lineage>
</organism>
<reference evidence="2" key="1">
    <citation type="journal article" date="2015" name="Nature">
        <title>Complex archaea that bridge the gap between prokaryotes and eukaryotes.</title>
        <authorList>
            <person name="Spang A."/>
            <person name="Saw J.H."/>
            <person name="Jorgensen S.L."/>
            <person name="Zaremba-Niedzwiedzka K."/>
            <person name="Martijn J."/>
            <person name="Lind A.E."/>
            <person name="van Eijk R."/>
            <person name="Schleper C."/>
            <person name="Guy L."/>
            <person name="Ettema T.J."/>
        </authorList>
    </citation>
    <scope>NUCLEOTIDE SEQUENCE</scope>
</reference>
<feature type="non-terminal residue" evidence="2">
    <location>
        <position position="1"/>
    </location>
</feature>
<name>A0A0F8ZZZ0_9ZZZZ</name>
<proteinExistence type="predicted"/>
<feature type="domain" description="Aldehyde oxidase/xanthine dehydrogenase first molybdopterin binding" evidence="1">
    <location>
        <begin position="2"/>
        <end position="86"/>
    </location>
</feature>
<dbReference type="InterPro" id="IPR037165">
    <property type="entry name" value="AldOxase/xan_DH_Mopterin-bd_sf"/>
</dbReference>
<dbReference type="Gene3D" id="3.30.365.10">
    <property type="entry name" value="Aldehyde oxidase/xanthine dehydrogenase, molybdopterin binding domain"/>
    <property type="match status" value="1"/>
</dbReference>
<dbReference type="SUPFAM" id="SSF56003">
    <property type="entry name" value="Molybdenum cofactor-binding domain"/>
    <property type="match status" value="1"/>
</dbReference>
<comment type="caution">
    <text evidence="2">The sequence shown here is derived from an EMBL/GenBank/DDBJ whole genome shotgun (WGS) entry which is preliminary data.</text>
</comment>
<dbReference type="InterPro" id="IPR008274">
    <property type="entry name" value="AldOxase/xan_DH_MoCoBD1"/>
</dbReference>
<protein>
    <recommendedName>
        <fullName evidence="1">Aldehyde oxidase/xanthine dehydrogenase first molybdopterin binding domain-containing protein</fullName>
    </recommendedName>
</protein>
<gene>
    <name evidence="2" type="ORF">LCGC14_2632920</name>
</gene>
<evidence type="ECO:0000259" key="1">
    <source>
        <dbReference type="Pfam" id="PF02738"/>
    </source>
</evidence>
<dbReference type="EMBL" id="LAZR01045209">
    <property type="protein sequence ID" value="KKK99423.1"/>
    <property type="molecule type" value="Genomic_DNA"/>
</dbReference>
<dbReference type="Pfam" id="PF02738">
    <property type="entry name" value="MoCoBD_1"/>
    <property type="match status" value="1"/>
</dbReference>